<sequence length="96" mass="11129">MKTSSSGASDFWVWALFRVASTSRGFHDLYLPSYLHSSRALYKSAFPTEQVIDTFLHLSRVSLIYEIFKHQEPWAGDEFCRNLVEENESRIVHLCA</sequence>
<dbReference type="EMBL" id="KN399425">
    <property type="protein sequence ID" value="KHG13369.1"/>
    <property type="molecule type" value="Genomic_DNA"/>
</dbReference>
<name>A0A0B0NNL2_GOSAR</name>
<accession>A0A0B0NNL2</accession>
<dbReference type="AlphaFoldDB" id="A0A0B0NNL2"/>
<proteinExistence type="predicted"/>
<organism evidence="1 2">
    <name type="scientific">Gossypium arboreum</name>
    <name type="common">Tree cotton</name>
    <name type="synonym">Gossypium nanking</name>
    <dbReference type="NCBI Taxonomy" id="29729"/>
    <lineage>
        <taxon>Eukaryota</taxon>
        <taxon>Viridiplantae</taxon>
        <taxon>Streptophyta</taxon>
        <taxon>Embryophyta</taxon>
        <taxon>Tracheophyta</taxon>
        <taxon>Spermatophyta</taxon>
        <taxon>Magnoliopsida</taxon>
        <taxon>eudicotyledons</taxon>
        <taxon>Gunneridae</taxon>
        <taxon>Pentapetalae</taxon>
        <taxon>rosids</taxon>
        <taxon>malvids</taxon>
        <taxon>Malvales</taxon>
        <taxon>Malvaceae</taxon>
        <taxon>Malvoideae</taxon>
        <taxon>Gossypium</taxon>
    </lineage>
</organism>
<evidence type="ECO:0000313" key="2">
    <source>
        <dbReference type="Proteomes" id="UP000032142"/>
    </source>
</evidence>
<dbReference type="Proteomes" id="UP000032142">
    <property type="component" value="Unassembled WGS sequence"/>
</dbReference>
<keyword evidence="2" id="KW-1185">Reference proteome</keyword>
<evidence type="ECO:0000313" key="1">
    <source>
        <dbReference type="EMBL" id="KHG13369.1"/>
    </source>
</evidence>
<gene>
    <name evidence="1" type="ORF">F383_19581</name>
</gene>
<reference evidence="2" key="1">
    <citation type="submission" date="2014-09" db="EMBL/GenBank/DDBJ databases">
        <authorList>
            <person name="Mudge J."/>
            <person name="Ramaraj T."/>
            <person name="Lindquist I.E."/>
            <person name="Bharti A.K."/>
            <person name="Sundararajan A."/>
            <person name="Cameron C.T."/>
            <person name="Woodward J.E."/>
            <person name="May G.D."/>
            <person name="Brubaker C."/>
            <person name="Broadhvest J."/>
            <person name="Wilkins T.A."/>
        </authorList>
    </citation>
    <scope>NUCLEOTIDE SEQUENCE</scope>
    <source>
        <strain evidence="2">cv. AKA8401</strain>
    </source>
</reference>
<protein>
    <submittedName>
        <fullName evidence="1">60S ribosomal L2, mitochondrial</fullName>
    </submittedName>
</protein>